<organism evidence="2 3">
    <name type="scientific">Micromonospora olivasterospora</name>
    <dbReference type="NCBI Taxonomy" id="1880"/>
    <lineage>
        <taxon>Bacteria</taxon>
        <taxon>Bacillati</taxon>
        <taxon>Actinomycetota</taxon>
        <taxon>Actinomycetes</taxon>
        <taxon>Micromonosporales</taxon>
        <taxon>Micromonosporaceae</taxon>
        <taxon>Micromonospora</taxon>
    </lineage>
</organism>
<gene>
    <name evidence="2" type="ORF">JD77_01944</name>
</gene>
<proteinExistence type="predicted"/>
<keyword evidence="3" id="KW-1185">Reference proteome</keyword>
<dbReference type="Proteomes" id="UP000319825">
    <property type="component" value="Unassembled WGS sequence"/>
</dbReference>
<accession>A0A562I8H2</accession>
<comment type="caution">
    <text evidence="2">The sequence shown here is derived from an EMBL/GenBank/DDBJ whole genome shotgun (WGS) entry which is preliminary data.</text>
</comment>
<name>A0A562I8H2_MICOL</name>
<evidence type="ECO:0000313" key="2">
    <source>
        <dbReference type="EMBL" id="TWH66983.1"/>
    </source>
</evidence>
<feature type="region of interest" description="Disordered" evidence="1">
    <location>
        <begin position="1"/>
        <end position="55"/>
    </location>
</feature>
<reference evidence="2 3" key="1">
    <citation type="submission" date="2019-07" db="EMBL/GenBank/DDBJ databases">
        <title>R&amp;d 2014.</title>
        <authorList>
            <person name="Klenk H.-P."/>
        </authorList>
    </citation>
    <scope>NUCLEOTIDE SEQUENCE [LARGE SCALE GENOMIC DNA]</scope>
    <source>
        <strain evidence="2 3">DSM 43868</strain>
    </source>
</reference>
<feature type="compositionally biased region" description="Low complexity" evidence="1">
    <location>
        <begin position="40"/>
        <end position="55"/>
    </location>
</feature>
<sequence length="55" mass="5096">MSALSGTVGAGASGVVGVPRPGAGRGAWKTPTRPCPGVVASAGSRAASSNSSLEG</sequence>
<evidence type="ECO:0000256" key="1">
    <source>
        <dbReference type="SAM" id="MobiDB-lite"/>
    </source>
</evidence>
<dbReference type="AlphaFoldDB" id="A0A562I8H2"/>
<dbReference type="EMBL" id="VLKE01000001">
    <property type="protein sequence ID" value="TWH66983.1"/>
    <property type="molecule type" value="Genomic_DNA"/>
</dbReference>
<protein>
    <submittedName>
        <fullName evidence="2">Uncharacterized protein</fullName>
    </submittedName>
</protein>
<evidence type="ECO:0000313" key="3">
    <source>
        <dbReference type="Proteomes" id="UP000319825"/>
    </source>
</evidence>